<evidence type="ECO:0000313" key="1">
    <source>
        <dbReference type="EMBL" id="EFI83449.1"/>
    </source>
</evidence>
<dbReference type="EMBL" id="ACCR02000005">
    <property type="protein sequence ID" value="EFI83449.1"/>
    <property type="molecule type" value="Genomic_DNA"/>
</dbReference>
<organism evidence="1 2">
    <name type="scientific">Listeria grayi DSM 20601</name>
    <dbReference type="NCBI Taxonomy" id="525367"/>
    <lineage>
        <taxon>Bacteria</taxon>
        <taxon>Bacillati</taxon>
        <taxon>Bacillota</taxon>
        <taxon>Bacilli</taxon>
        <taxon>Bacillales</taxon>
        <taxon>Listeriaceae</taxon>
        <taxon>Listeria</taxon>
    </lineage>
</organism>
<dbReference type="Proteomes" id="UP000010119">
    <property type="component" value="Unassembled WGS sequence"/>
</dbReference>
<dbReference type="STRING" id="525367.HMPREF0556_12134"/>
<dbReference type="HOGENOM" id="CLU_1832721_0_0_9"/>
<keyword evidence="2" id="KW-1185">Reference proteome</keyword>
<name>D7UYN2_LISGR</name>
<sequence>MIRMKPWQVYTVLDIQTAKTTIENLIAEGYDKEDISLLVKSSNEEINAFIEAENISLEHPVNENAFGVISGILQSLSGGLVIPQVYNPDYGALYAAGPFAKWFSKTDDKTVRNLLEDFDLTEEQIDSFIRNLDAGNLLILAR</sequence>
<protein>
    <submittedName>
        <fullName evidence="1">Uncharacterized protein</fullName>
    </submittedName>
</protein>
<dbReference type="AlphaFoldDB" id="D7UYN2"/>
<accession>D7UYN2</accession>
<evidence type="ECO:0000313" key="2">
    <source>
        <dbReference type="Proteomes" id="UP000010119"/>
    </source>
</evidence>
<reference evidence="1" key="1">
    <citation type="submission" date="2010-06" db="EMBL/GenBank/DDBJ databases">
        <authorList>
            <person name="Muzny D."/>
            <person name="Qin X."/>
            <person name="Buhay C."/>
            <person name="Dugan-Rocha S."/>
            <person name="Ding Y."/>
            <person name="Chen G."/>
            <person name="Hawes A."/>
            <person name="Holder M."/>
            <person name="Jhangiani S."/>
            <person name="Johnson A."/>
            <person name="Khan Z."/>
            <person name="Li Z."/>
            <person name="Liu W."/>
            <person name="Liu X."/>
            <person name="Perez L."/>
            <person name="Shen H."/>
            <person name="Wang Q."/>
            <person name="Watt J."/>
            <person name="Xi L."/>
            <person name="Xin Y."/>
            <person name="Zhou J."/>
            <person name="Deng J."/>
            <person name="Jiang H."/>
            <person name="Liu Y."/>
            <person name="Qu J."/>
            <person name="Song X.-Z."/>
            <person name="Zhang L."/>
            <person name="Villasana D."/>
            <person name="Johnson A."/>
            <person name="Liu J."/>
            <person name="Liyanage D."/>
            <person name="Lorensuhewa L."/>
            <person name="Robinson T."/>
            <person name="Song A."/>
            <person name="Song B.-B."/>
            <person name="Dinh H."/>
            <person name="Thornton R."/>
            <person name="Coyle M."/>
            <person name="Francisco L."/>
            <person name="Jackson L."/>
            <person name="Javaid M."/>
            <person name="Korchina V."/>
            <person name="Kovar C."/>
            <person name="Mata R."/>
            <person name="Mathew T."/>
            <person name="Ngo R."/>
            <person name="Nguyen L."/>
            <person name="Nguyen N."/>
            <person name="Okwuonu G."/>
            <person name="Ongeri F."/>
            <person name="Pham C."/>
            <person name="Simmons D."/>
            <person name="Wilczek-Boney K."/>
            <person name="Hale W."/>
            <person name="Jakkamsetti A."/>
            <person name="Pham P."/>
            <person name="Ruth R."/>
            <person name="San Lucas F."/>
            <person name="Warren J."/>
            <person name="Zhang J."/>
            <person name="Zhao Z."/>
            <person name="Zhou C."/>
            <person name="Zhu D."/>
            <person name="Lee S."/>
            <person name="Bess C."/>
            <person name="Blankenburg K."/>
            <person name="Forbes L."/>
            <person name="Fu Q."/>
            <person name="Gubbala S."/>
            <person name="Hirani K."/>
            <person name="Jayaseelan J.C."/>
            <person name="Lara F."/>
            <person name="Munidasa M."/>
            <person name="Palculict T."/>
            <person name="Patil S."/>
            <person name="Pu L.-L."/>
            <person name="Saada N."/>
            <person name="Tang L."/>
            <person name="Weissenberger G."/>
            <person name="Zhu Y."/>
            <person name="Hemphill L."/>
            <person name="Shang Y."/>
            <person name="Youmans B."/>
            <person name="Ayvaz T."/>
            <person name="Ross M."/>
            <person name="Santibanez J."/>
            <person name="Aqrawi P."/>
            <person name="Gross S."/>
            <person name="Joshi V."/>
            <person name="Fowler G."/>
            <person name="Nazareth L."/>
            <person name="Reid J."/>
            <person name="Worley K."/>
            <person name="Petrosino J."/>
            <person name="Highlander S."/>
            <person name="Gibbs R."/>
        </authorList>
    </citation>
    <scope>NUCLEOTIDE SEQUENCE [LARGE SCALE GENOMIC DNA]</scope>
    <source>
        <strain evidence="1">DSM 20601</strain>
    </source>
</reference>
<comment type="caution">
    <text evidence="1">The sequence shown here is derived from an EMBL/GenBank/DDBJ whole genome shotgun (WGS) entry which is preliminary data.</text>
</comment>
<dbReference type="eggNOG" id="ENOG5033VIS">
    <property type="taxonomic scope" value="Bacteria"/>
</dbReference>
<proteinExistence type="predicted"/>
<gene>
    <name evidence="1" type="ORF">HMPREF0556_12134</name>
</gene>